<gene>
    <name evidence="1" type="ORF">LCGC14_1550870</name>
</gene>
<evidence type="ECO:0000313" key="1">
    <source>
        <dbReference type="EMBL" id="KKM57112.1"/>
    </source>
</evidence>
<dbReference type="EMBL" id="LAZR01011855">
    <property type="protein sequence ID" value="KKM57112.1"/>
    <property type="molecule type" value="Genomic_DNA"/>
</dbReference>
<sequence>MPKIKTTRKHFDLFKIEVKKWIQNFGLTDWNVYYSHIKLNLKAQCKYDLVGRVATLSLSTEYIDDTIEYNIEQDIKMSAFHEVCELLLGPLESMVDQRYALGIDDVEEERHRIIRRLENFVFTIYKKEYGKSKKCQLQKK</sequence>
<dbReference type="AlphaFoldDB" id="A0A0F9JBB0"/>
<accession>A0A0F9JBB0</accession>
<comment type="caution">
    <text evidence="1">The sequence shown here is derived from an EMBL/GenBank/DDBJ whole genome shotgun (WGS) entry which is preliminary data.</text>
</comment>
<name>A0A0F9JBB0_9ZZZZ</name>
<reference evidence="1" key="1">
    <citation type="journal article" date="2015" name="Nature">
        <title>Complex archaea that bridge the gap between prokaryotes and eukaryotes.</title>
        <authorList>
            <person name="Spang A."/>
            <person name="Saw J.H."/>
            <person name="Jorgensen S.L."/>
            <person name="Zaremba-Niedzwiedzka K."/>
            <person name="Martijn J."/>
            <person name="Lind A.E."/>
            <person name="van Eijk R."/>
            <person name="Schleper C."/>
            <person name="Guy L."/>
            <person name="Ettema T.J."/>
        </authorList>
    </citation>
    <scope>NUCLEOTIDE SEQUENCE</scope>
</reference>
<protein>
    <submittedName>
        <fullName evidence="1">Uncharacterized protein</fullName>
    </submittedName>
</protein>
<proteinExistence type="predicted"/>
<organism evidence="1">
    <name type="scientific">marine sediment metagenome</name>
    <dbReference type="NCBI Taxonomy" id="412755"/>
    <lineage>
        <taxon>unclassified sequences</taxon>
        <taxon>metagenomes</taxon>
        <taxon>ecological metagenomes</taxon>
    </lineage>
</organism>